<proteinExistence type="predicted"/>
<sequence length="95" mass="10862">MRYSPQSPVHLRTSQRDIAHCPEQLGKTSLQARQRLLPHLKAQPLVCLFLFLQLLLNSVHSELPLSNRLLYVVLGPLRVQLLWSSLLHVLIVPVL</sequence>
<protein>
    <submittedName>
        <fullName evidence="1">Uncharacterized protein</fullName>
    </submittedName>
</protein>
<dbReference type="AlphaFoldDB" id="A0AAV0KM98"/>
<evidence type="ECO:0000313" key="1">
    <source>
        <dbReference type="EMBL" id="CAI0422920.1"/>
    </source>
</evidence>
<name>A0AAV0KM98_9ROSI</name>
<gene>
    <name evidence="1" type="ORF">LITE_LOCUS19322</name>
</gene>
<comment type="caution">
    <text evidence="1">The sequence shown here is derived from an EMBL/GenBank/DDBJ whole genome shotgun (WGS) entry which is preliminary data.</text>
</comment>
<dbReference type="EMBL" id="CAMGYJ010000005">
    <property type="protein sequence ID" value="CAI0422920.1"/>
    <property type="molecule type" value="Genomic_DNA"/>
</dbReference>
<organism evidence="1 2">
    <name type="scientific">Linum tenue</name>
    <dbReference type="NCBI Taxonomy" id="586396"/>
    <lineage>
        <taxon>Eukaryota</taxon>
        <taxon>Viridiplantae</taxon>
        <taxon>Streptophyta</taxon>
        <taxon>Embryophyta</taxon>
        <taxon>Tracheophyta</taxon>
        <taxon>Spermatophyta</taxon>
        <taxon>Magnoliopsida</taxon>
        <taxon>eudicotyledons</taxon>
        <taxon>Gunneridae</taxon>
        <taxon>Pentapetalae</taxon>
        <taxon>rosids</taxon>
        <taxon>fabids</taxon>
        <taxon>Malpighiales</taxon>
        <taxon>Linaceae</taxon>
        <taxon>Linum</taxon>
    </lineage>
</organism>
<evidence type="ECO:0000313" key="2">
    <source>
        <dbReference type="Proteomes" id="UP001154282"/>
    </source>
</evidence>
<keyword evidence="2" id="KW-1185">Reference proteome</keyword>
<dbReference type="Proteomes" id="UP001154282">
    <property type="component" value="Unassembled WGS sequence"/>
</dbReference>
<accession>A0AAV0KM98</accession>
<reference evidence="1" key="1">
    <citation type="submission" date="2022-08" db="EMBL/GenBank/DDBJ databases">
        <authorList>
            <person name="Gutierrez-Valencia J."/>
        </authorList>
    </citation>
    <scope>NUCLEOTIDE SEQUENCE</scope>
</reference>
<feature type="non-terminal residue" evidence="1">
    <location>
        <position position="95"/>
    </location>
</feature>